<gene>
    <name evidence="2" type="ORF">DFQ07_2010</name>
</gene>
<dbReference type="SUPFAM" id="SSF55729">
    <property type="entry name" value="Acyl-CoA N-acyltransferases (Nat)"/>
    <property type="match status" value="1"/>
</dbReference>
<name>A0A4R6TF09_9FLAO</name>
<dbReference type="Gene3D" id="3.40.630.30">
    <property type="match status" value="1"/>
</dbReference>
<dbReference type="InterPro" id="IPR016181">
    <property type="entry name" value="Acyl_CoA_acyltransferase"/>
</dbReference>
<dbReference type="PANTHER" id="PTHR43792:SF10">
    <property type="entry name" value="N-ACETYLTRANSFERASE DOMAIN-CONTAINING PROTEIN"/>
    <property type="match status" value="1"/>
</dbReference>
<dbReference type="PROSITE" id="PS51186">
    <property type="entry name" value="GNAT"/>
    <property type="match status" value="1"/>
</dbReference>
<dbReference type="Proteomes" id="UP000295390">
    <property type="component" value="Unassembled WGS sequence"/>
</dbReference>
<evidence type="ECO:0000259" key="1">
    <source>
        <dbReference type="PROSITE" id="PS51186"/>
    </source>
</evidence>
<sequence length="186" mass="21548">MEIMIDSLTNFNFDTQRLTISKFSNPKNDLEKDFFINVTKILTPNVTKSLPKGWQNINTLSTAKKWVKERNKESVFLIVKTKDTSEMIGFIFLFPIYLENNLIDIRFGYLLSESFWKKGLGTELIKGLVYKCQNSGNIKSISGGIERDNIGSIRVMQKCGFQPLNTYEKDNTVFFYQYSFDCKPTK</sequence>
<reference evidence="2 3" key="1">
    <citation type="submission" date="2019-03" db="EMBL/GenBank/DDBJ databases">
        <title>Genomic Encyclopedia of Type Strains, Phase III (KMG-III): the genomes of soil and plant-associated and newly described type strains.</title>
        <authorList>
            <person name="Whitman W."/>
        </authorList>
    </citation>
    <scope>NUCLEOTIDE SEQUENCE [LARGE SCALE GENOMIC DNA]</scope>
    <source>
        <strain evidence="2 3">CECT 8283</strain>
    </source>
</reference>
<keyword evidence="3" id="KW-1185">Reference proteome</keyword>
<feature type="domain" description="N-acetyltransferase" evidence="1">
    <location>
        <begin position="41"/>
        <end position="181"/>
    </location>
</feature>
<dbReference type="AlphaFoldDB" id="A0A4R6TF09"/>
<comment type="caution">
    <text evidence="2">The sequence shown here is derived from an EMBL/GenBank/DDBJ whole genome shotgun (WGS) entry which is preliminary data.</text>
</comment>
<protein>
    <submittedName>
        <fullName evidence="2">RimJ/RimL family protein N-acetyltransferase</fullName>
    </submittedName>
</protein>
<accession>A0A4R6TF09</accession>
<dbReference type="Pfam" id="PF13302">
    <property type="entry name" value="Acetyltransf_3"/>
    <property type="match status" value="1"/>
</dbReference>
<dbReference type="OrthoDB" id="9788916at2"/>
<keyword evidence="2" id="KW-0808">Transferase</keyword>
<dbReference type="GO" id="GO:0016747">
    <property type="term" value="F:acyltransferase activity, transferring groups other than amino-acyl groups"/>
    <property type="evidence" value="ECO:0007669"/>
    <property type="project" value="InterPro"/>
</dbReference>
<evidence type="ECO:0000313" key="2">
    <source>
        <dbReference type="EMBL" id="TDQ25585.1"/>
    </source>
</evidence>
<dbReference type="InterPro" id="IPR000182">
    <property type="entry name" value="GNAT_dom"/>
</dbReference>
<dbReference type="EMBL" id="SNYH01000004">
    <property type="protein sequence ID" value="TDQ25585.1"/>
    <property type="molecule type" value="Genomic_DNA"/>
</dbReference>
<dbReference type="InterPro" id="IPR051531">
    <property type="entry name" value="N-acetyltransferase"/>
</dbReference>
<dbReference type="PANTHER" id="PTHR43792">
    <property type="entry name" value="GNAT FAMILY, PUTATIVE (AFU_ORTHOLOGUE AFUA_3G00765)-RELATED-RELATED"/>
    <property type="match status" value="1"/>
</dbReference>
<organism evidence="2 3">
    <name type="scientific">Tenacibaculum caenipelagi</name>
    <dbReference type="NCBI Taxonomy" id="1325435"/>
    <lineage>
        <taxon>Bacteria</taxon>
        <taxon>Pseudomonadati</taxon>
        <taxon>Bacteroidota</taxon>
        <taxon>Flavobacteriia</taxon>
        <taxon>Flavobacteriales</taxon>
        <taxon>Flavobacteriaceae</taxon>
        <taxon>Tenacibaculum</taxon>
    </lineage>
</organism>
<evidence type="ECO:0000313" key="3">
    <source>
        <dbReference type="Proteomes" id="UP000295390"/>
    </source>
</evidence>
<proteinExistence type="predicted"/>